<keyword evidence="2" id="KW-1185">Reference proteome</keyword>
<evidence type="ECO:0000313" key="2">
    <source>
        <dbReference type="Proteomes" id="UP001055811"/>
    </source>
</evidence>
<evidence type="ECO:0000313" key="1">
    <source>
        <dbReference type="EMBL" id="KAI3790068.1"/>
    </source>
</evidence>
<accession>A0ACB9H411</accession>
<organism evidence="1 2">
    <name type="scientific">Cichorium intybus</name>
    <name type="common">Chicory</name>
    <dbReference type="NCBI Taxonomy" id="13427"/>
    <lineage>
        <taxon>Eukaryota</taxon>
        <taxon>Viridiplantae</taxon>
        <taxon>Streptophyta</taxon>
        <taxon>Embryophyta</taxon>
        <taxon>Tracheophyta</taxon>
        <taxon>Spermatophyta</taxon>
        <taxon>Magnoliopsida</taxon>
        <taxon>eudicotyledons</taxon>
        <taxon>Gunneridae</taxon>
        <taxon>Pentapetalae</taxon>
        <taxon>asterids</taxon>
        <taxon>campanulids</taxon>
        <taxon>Asterales</taxon>
        <taxon>Asteraceae</taxon>
        <taxon>Cichorioideae</taxon>
        <taxon>Cichorieae</taxon>
        <taxon>Cichoriinae</taxon>
        <taxon>Cichorium</taxon>
    </lineage>
</organism>
<protein>
    <submittedName>
        <fullName evidence="1">Uncharacterized protein</fullName>
    </submittedName>
</protein>
<proteinExistence type="predicted"/>
<dbReference type="Proteomes" id="UP001055811">
    <property type="component" value="Linkage Group LG01"/>
</dbReference>
<sequence>MGETERITLKFGVRLITNTNTRSTAVSHHHSLPPPPNSPPPLCKVKRSIATPTAITDLGLGSILSGGGSKPIENAKSSDWADMVDVFQAASLKSRLGIPIFYGSDAIHDNNNVYGATIFPHNIGLGATRL</sequence>
<comment type="caution">
    <text evidence="1">The sequence shown here is derived from an EMBL/GenBank/DDBJ whole genome shotgun (WGS) entry which is preliminary data.</text>
</comment>
<reference evidence="2" key="1">
    <citation type="journal article" date="2022" name="Mol. Ecol. Resour.">
        <title>The genomes of chicory, endive, great burdock and yacon provide insights into Asteraceae palaeo-polyploidization history and plant inulin production.</title>
        <authorList>
            <person name="Fan W."/>
            <person name="Wang S."/>
            <person name="Wang H."/>
            <person name="Wang A."/>
            <person name="Jiang F."/>
            <person name="Liu H."/>
            <person name="Zhao H."/>
            <person name="Xu D."/>
            <person name="Zhang Y."/>
        </authorList>
    </citation>
    <scope>NUCLEOTIDE SEQUENCE [LARGE SCALE GENOMIC DNA]</scope>
    <source>
        <strain evidence="2">cv. Punajuju</strain>
    </source>
</reference>
<name>A0ACB9H411_CICIN</name>
<dbReference type="EMBL" id="CM042009">
    <property type="protein sequence ID" value="KAI3790068.1"/>
    <property type="molecule type" value="Genomic_DNA"/>
</dbReference>
<gene>
    <name evidence="1" type="ORF">L2E82_02881</name>
</gene>
<reference evidence="1 2" key="2">
    <citation type="journal article" date="2022" name="Mol. Ecol. Resour.">
        <title>The genomes of chicory, endive, great burdock and yacon provide insights into Asteraceae paleo-polyploidization history and plant inulin production.</title>
        <authorList>
            <person name="Fan W."/>
            <person name="Wang S."/>
            <person name="Wang H."/>
            <person name="Wang A."/>
            <person name="Jiang F."/>
            <person name="Liu H."/>
            <person name="Zhao H."/>
            <person name="Xu D."/>
            <person name="Zhang Y."/>
        </authorList>
    </citation>
    <scope>NUCLEOTIDE SEQUENCE [LARGE SCALE GENOMIC DNA]</scope>
    <source>
        <strain evidence="2">cv. Punajuju</strain>
        <tissue evidence="1">Leaves</tissue>
    </source>
</reference>